<dbReference type="eggNOG" id="COG4191">
    <property type="taxonomic scope" value="Bacteria"/>
</dbReference>
<dbReference type="InterPro" id="IPR005467">
    <property type="entry name" value="His_kinase_dom"/>
</dbReference>
<dbReference type="InterPro" id="IPR036890">
    <property type="entry name" value="HATPase_C_sf"/>
</dbReference>
<feature type="coiled-coil region" evidence="7">
    <location>
        <begin position="938"/>
        <end position="976"/>
    </location>
</feature>
<keyword evidence="3" id="KW-0597">Phosphoprotein</keyword>
<dbReference type="InterPro" id="IPR000014">
    <property type="entry name" value="PAS"/>
</dbReference>
<dbReference type="GO" id="GO:0006355">
    <property type="term" value="P:regulation of DNA-templated transcription"/>
    <property type="evidence" value="ECO:0007669"/>
    <property type="project" value="InterPro"/>
</dbReference>
<dbReference type="Gene3D" id="3.30.450.20">
    <property type="entry name" value="PAS domain"/>
    <property type="match status" value="7"/>
</dbReference>
<gene>
    <name evidence="11" type="ORF">Mic7113_5564</name>
</gene>
<dbReference type="PROSITE" id="PS50112">
    <property type="entry name" value="PAS"/>
    <property type="match status" value="5"/>
</dbReference>
<evidence type="ECO:0000313" key="12">
    <source>
        <dbReference type="Proteomes" id="UP000010471"/>
    </source>
</evidence>
<dbReference type="InterPro" id="IPR013656">
    <property type="entry name" value="PAS_4"/>
</dbReference>
<evidence type="ECO:0000259" key="8">
    <source>
        <dbReference type="PROSITE" id="PS50109"/>
    </source>
</evidence>
<organism evidence="11 12">
    <name type="scientific">Allocoleopsis franciscana PCC 7113</name>
    <dbReference type="NCBI Taxonomy" id="1173027"/>
    <lineage>
        <taxon>Bacteria</taxon>
        <taxon>Bacillati</taxon>
        <taxon>Cyanobacteriota</taxon>
        <taxon>Cyanophyceae</taxon>
        <taxon>Coleofasciculales</taxon>
        <taxon>Coleofasciculaceae</taxon>
        <taxon>Allocoleopsis</taxon>
        <taxon>Allocoleopsis franciscana</taxon>
    </lineage>
</organism>
<feature type="domain" description="PAC" evidence="10">
    <location>
        <begin position="111"/>
        <end position="163"/>
    </location>
</feature>
<dbReference type="NCBIfam" id="TIGR00229">
    <property type="entry name" value="sensory_box"/>
    <property type="match status" value="7"/>
</dbReference>
<feature type="domain" description="PAC" evidence="10">
    <location>
        <begin position="371"/>
        <end position="423"/>
    </location>
</feature>
<evidence type="ECO:0000256" key="6">
    <source>
        <dbReference type="ARBA" id="ARBA00023012"/>
    </source>
</evidence>
<dbReference type="CDD" id="cd00130">
    <property type="entry name" value="PAS"/>
    <property type="match status" value="6"/>
</dbReference>
<dbReference type="Pfam" id="PF00989">
    <property type="entry name" value="PAS"/>
    <property type="match status" value="1"/>
</dbReference>
<feature type="domain" description="PAC" evidence="10">
    <location>
        <begin position="895"/>
        <end position="947"/>
    </location>
</feature>
<keyword evidence="5" id="KW-0418">Kinase</keyword>
<evidence type="ECO:0000256" key="2">
    <source>
        <dbReference type="ARBA" id="ARBA00012438"/>
    </source>
</evidence>
<dbReference type="Pfam" id="PF02518">
    <property type="entry name" value="HATPase_c"/>
    <property type="match status" value="1"/>
</dbReference>
<keyword evidence="12" id="KW-1185">Reference proteome</keyword>
<evidence type="ECO:0000313" key="11">
    <source>
        <dbReference type="EMBL" id="AFZ21196.1"/>
    </source>
</evidence>
<dbReference type="InterPro" id="IPR003661">
    <property type="entry name" value="HisK_dim/P_dom"/>
</dbReference>
<dbReference type="Gene3D" id="1.10.287.130">
    <property type="match status" value="1"/>
</dbReference>
<dbReference type="Proteomes" id="UP000010471">
    <property type="component" value="Chromosome"/>
</dbReference>
<dbReference type="SUPFAM" id="SSF55874">
    <property type="entry name" value="ATPase domain of HSP90 chaperone/DNA topoisomerase II/histidine kinase"/>
    <property type="match status" value="1"/>
</dbReference>
<protein>
    <recommendedName>
        <fullName evidence="2">histidine kinase</fullName>
        <ecNumber evidence="2">2.7.13.3</ecNumber>
    </recommendedName>
</protein>
<dbReference type="PRINTS" id="PR00344">
    <property type="entry name" value="BCTRLSENSOR"/>
</dbReference>
<dbReference type="SMART" id="SM00086">
    <property type="entry name" value="PAC"/>
    <property type="match status" value="5"/>
</dbReference>
<dbReference type="RefSeq" id="WP_015185329.1">
    <property type="nucleotide sequence ID" value="NC_019738.1"/>
</dbReference>
<evidence type="ECO:0000256" key="7">
    <source>
        <dbReference type="SAM" id="Coils"/>
    </source>
</evidence>
<proteinExistence type="predicted"/>
<dbReference type="SUPFAM" id="SSF47384">
    <property type="entry name" value="Homodimeric domain of signal transducing histidine kinase"/>
    <property type="match status" value="1"/>
</dbReference>
<comment type="catalytic activity">
    <reaction evidence="1">
        <text>ATP + protein L-histidine = ADP + protein N-phospho-L-histidine.</text>
        <dbReference type="EC" id="2.7.13.3"/>
    </reaction>
</comment>
<dbReference type="InterPro" id="IPR052162">
    <property type="entry name" value="Sensor_kinase/Photoreceptor"/>
</dbReference>
<dbReference type="PANTHER" id="PTHR43304:SF1">
    <property type="entry name" value="PAC DOMAIN-CONTAINING PROTEIN"/>
    <property type="match status" value="1"/>
</dbReference>
<sequence>MPIPSPSLDLTHPFANNPQPQELLTHSEEQFRTFVANIPGAVYRCIYDEQLKGLSLRTMLFLSEAIETVTGYSASDFINNRVRSFTSIIHPQDRIKIEQAIRQSISANQPYVMEYRIVKANGSTVWVYDKGQGICDENGHIQWLDGVILDVTERKTAEADLRYTQTFLNSVVEHLPMAVFIKDAIDLRVMYWNKASEELFGYSREKVLGKNDYEFLPAQQARYLRANDRQVLAGGELVDIAQAPLITPHRGKRIVHSKKVPLLDETGTPRYLLGICRDITEEKLADTEAAQSAQALRDSEAHYRRIVETATEGIWMFDANSKTTFANSRIAEMLGYTVEEMQGRSFFDFIDEESRVQAQAYVERRRQGIRERHDFKFCRKDGSLLWAIVSATPILDAEGQFVGVLRMITDISDVYDELRLRKQAEEALRQSHQQIADILERITEAFFALDHQWQFTYINGEASRLLQRQPEELIGANFWDVFPEAVGSFVEQQYRQATQEQVPVIFETFSAPLNSWLEVRAYPSGSGLSVFWRDITEQKQAQDALRKSEEQYRTLASHFPNGAVLAFDRELRYTLAEGEALATLGLSKELVEGKTLWEARSPELCEILEPHYRAALSGVAGIFELEYANHTYLVHTLPLKNDWGEVFAGMVMKQDITDRKRSQEQLQERELFLRSIYDGVEDGIFVVDVLETENLGARSQESEVIQEEKPIPGYEFRYQGLNPAHERLSGLCSADLRGKTPQEVLPPDLAAAVSQRYEECVRAGTAISYEECLPLPGEDAWWITTLSPLRDRQGQIYRLVGTSINISDRKQAEVALQESERRFRAIFDSMFQFIGLMKPDGTLLKANQTALDFGGLCLEDIAGRPFWETRWWSLSAQIQERLKAAIAQAAAGEFVRYEVDVLGAGNQVITIDFSIKPVKDETGQVVLLIPEGRDISDRKRTEEALRKSESQLRAKNQELKRTLHQLKNTQAQLIQNEKMVSLGQMVAGIAHEINNPISFIYGNIAYAHEYAQNLLNVVKLYGLHYPEPLPLIQDEIEALDLDFVATDFPKLLDSMQEGANRIREIVLSLRNFSRLDEAQIKPVNLHEGLDNTLLILQHRLKAHAGKSGIEVRKEYGQLPLVECYPGSLNQVFMNLLSNAIDALETQPQPRVITIRTEVETGDQGRAGEDESTRMFQLNSRMLSTPLPPPQCVVIRITDNGPGIPLEVKKQIFDPFFTTKPVGVGTGLGLAIAYSIVVEQHRGHLTCMSEPGQGAEFVIELPIRQPSLSNATSV</sequence>
<dbReference type="KEGG" id="mic:Mic7113_5564"/>
<evidence type="ECO:0000256" key="4">
    <source>
        <dbReference type="ARBA" id="ARBA00022679"/>
    </source>
</evidence>
<dbReference type="InterPro" id="IPR035965">
    <property type="entry name" value="PAS-like_dom_sf"/>
</dbReference>
<dbReference type="GO" id="GO:0000155">
    <property type="term" value="F:phosphorelay sensor kinase activity"/>
    <property type="evidence" value="ECO:0007669"/>
    <property type="project" value="InterPro"/>
</dbReference>
<keyword evidence="6" id="KW-0902">Two-component regulatory system</keyword>
<dbReference type="EMBL" id="CP003630">
    <property type="protein sequence ID" value="AFZ21196.1"/>
    <property type="molecule type" value="Genomic_DNA"/>
</dbReference>
<dbReference type="SMART" id="SM00091">
    <property type="entry name" value="PAS"/>
    <property type="match status" value="6"/>
</dbReference>
<evidence type="ECO:0000259" key="10">
    <source>
        <dbReference type="PROSITE" id="PS50113"/>
    </source>
</evidence>
<dbReference type="Pfam" id="PF08447">
    <property type="entry name" value="PAS_3"/>
    <property type="match status" value="1"/>
</dbReference>
<dbReference type="OrthoDB" id="9815750at2"/>
<dbReference type="CDD" id="cd00082">
    <property type="entry name" value="HisKA"/>
    <property type="match status" value="1"/>
</dbReference>
<dbReference type="InterPro" id="IPR036097">
    <property type="entry name" value="HisK_dim/P_sf"/>
</dbReference>
<dbReference type="InterPro" id="IPR000700">
    <property type="entry name" value="PAS-assoc_C"/>
</dbReference>
<evidence type="ECO:0000256" key="3">
    <source>
        <dbReference type="ARBA" id="ARBA00022553"/>
    </source>
</evidence>
<dbReference type="HOGENOM" id="CLU_283830_0_0_3"/>
<dbReference type="InterPro" id="IPR003594">
    <property type="entry name" value="HATPase_dom"/>
</dbReference>
<dbReference type="InterPro" id="IPR001610">
    <property type="entry name" value="PAC"/>
</dbReference>
<dbReference type="PANTHER" id="PTHR43304">
    <property type="entry name" value="PHYTOCHROME-LIKE PROTEIN CPH1"/>
    <property type="match status" value="1"/>
</dbReference>
<dbReference type="Pfam" id="PF08448">
    <property type="entry name" value="PAS_4"/>
    <property type="match status" value="5"/>
</dbReference>
<dbReference type="EC" id="2.7.13.3" evidence="2"/>
<dbReference type="SMART" id="SM00388">
    <property type="entry name" value="HisKA"/>
    <property type="match status" value="1"/>
</dbReference>
<evidence type="ECO:0000256" key="1">
    <source>
        <dbReference type="ARBA" id="ARBA00000085"/>
    </source>
</evidence>
<feature type="domain" description="PAS" evidence="9">
    <location>
        <begin position="431"/>
        <end position="501"/>
    </location>
</feature>
<accession>K9WN24</accession>
<dbReference type="SUPFAM" id="SSF55785">
    <property type="entry name" value="PYP-like sensor domain (PAS domain)"/>
    <property type="match status" value="7"/>
</dbReference>
<dbReference type="PROSITE" id="PS50109">
    <property type="entry name" value="HIS_KIN"/>
    <property type="match status" value="1"/>
</dbReference>
<dbReference type="InterPro" id="IPR013655">
    <property type="entry name" value="PAS_fold_3"/>
</dbReference>
<feature type="domain" description="PAS" evidence="9">
    <location>
        <begin position="164"/>
        <end position="235"/>
    </location>
</feature>
<dbReference type="PROSITE" id="PS50113">
    <property type="entry name" value="PAC"/>
    <property type="match status" value="5"/>
</dbReference>
<dbReference type="SMART" id="SM00387">
    <property type="entry name" value="HATPase_c"/>
    <property type="match status" value="1"/>
</dbReference>
<dbReference type="FunFam" id="3.30.450.20:FF:000155">
    <property type="entry name" value="Sensor histidine kinase TodS"/>
    <property type="match status" value="1"/>
</dbReference>
<dbReference type="AlphaFoldDB" id="K9WN24"/>
<dbReference type="eggNOG" id="COG2202">
    <property type="taxonomic scope" value="Bacteria"/>
</dbReference>
<feature type="domain" description="PAC" evidence="10">
    <location>
        <begin position="239"/>
        <end position="291"/>
    </location>
</feature>
<feature type="domain" description="Histidine kinase" evidence="8">
    <location>
        <begin position="988"/>
        <end position="1264"/>
    </location>
</feature>
<dbReference type="STRING" id="1173027.Mic7113_5564"/>
<keyword evidence="4" id="KW-0808">Transferase</keyword>
<evidence type="ECO:0000256" key="5">
    <source>
        <dbReference type="ARBA" id="ARBA00022777"/>
    </source>
</evidence>
<feature type="domain" description="PAC" evidence="10">
    <location>
        <begin position="763"/>
        <end position="818"/>
    </location>
</feature>
<dbReference type="Gene3D" id="3.30.565.10">
    <property type="entry name" value="Histidine kinase-like ATPase, C-terminal domain"/>
    <property type="match status" value="1"/>
</dbReference>
<evidence type="ECO:0000259" key="9">
    <source>
        <dbReference type="PROSITE" id="PS50112"/>
    </source>
</evidence>
<feature type="domain" description="PAS" evidence="9">
    <location>
        <begin position="819"/>
        <end position="864"/>
    </location>
</feature>
<reference evidence="11 12" key="1">
    <citation type="submission" date="2012-06" db="EMBL/GenBank/DDBJ databases">
        <title>Finished chromosome of genome of Microcoleus sp. PCC 7113.</title>
        <authorList>
            <consortium name="US DOE Joint Genome Institute"/>
            <person name="Gugger M."/>
            <person name="Coursin T."/>
            <person name="Rippka R."/>
            <person name="Tandeau De Marsac N."/>
            <person name="Huntemann M."/>
            <person name="Wei C.-L."/>
            <person name="Han J."/>
            <person name="Detter J.C."/>
            <person name="Han C."/>
            <person name="Tapia R."/>
            <person name="Chen A."/>
            <person name="Kyrpides N."/>
            <person name="Mavromatis K."/>
            <person name="Markowitz V."/>
            <person name="Szeto E."/>
            <person name="Ivanova N."/>
            <person name="Pagani I."/>
            <person name="Pati A."/>
            <person name="Goodwin L."/>
            <person name="Nordberg H.P."/>
            <person name="Cantor M.N."/>
            <person name="Hua S.X."/>
            <person name="Woyke T."/>
            <person name="Kerfeld C.A."/>
        </authorList>
    </citation>
    <scope>NUCLEOTIDE SEQUENCE [LARGE SCALE GENOMIC DNA]</scope>
    <source>
        <strain evidence="11 12">PCC 7113</strain>
    </source>
</reference>
<name>K9WN24_9CYAN</name>
<keyword evidence="7" id="KW-0175">Coiled coil</keyword>
<feature type="domain" description="PAS" evidence="9">
    <location>
        <begin position="59"/>
        <end position="108"/>
    </location>
</feature>
<dbReference type="InterPro" id="IPR013767">
    <property type="entry name" value="PAS_fold"/>
</dbReference>
<dbReference type="InterPro" id="IPR004358">
    <property type="entry name" value="Sig_transdc_His_kin-like_C"/>
</dbReference>
<feature type="domain" description="PAS" evidence="9">
    <location>
        <begin position="299"/>
        <end position="355"/>
    </location>
</feature>